<reference evidence="2 3" key="1">
    <citation type="submission" date="2018-07" db="EMBL/GenBank/DDBJ databases">
        <title>The genomes of Aspergillus section Nigri reveals drivers in fungal speciation.</title>
        <authorList>
            <consortium name="DOE Joint Genome Institute"/>
            <person name="Vesth T.C."/>
            <person name="Nybo J."/>
            <person name="Theobald S."/>
            <person name="Brandl J."/>
            <person name="Frisvad J.C."/>
            <person name="Nielsen K.F."/>
            <person name="Lyhne E.K."/>
            <person name="Kogle M.E."/>
            <person name="Kuo A."/>
            <person name="Riley R."/>
            <person name="Clum A."/>
            <person name="Nolan M."/>
            <person name="Lipzen A."/>
            <person name="Salamov A."/>
            <person name="Henrissat B."/>
            <person name="Wiebenga A."/>
            <person name="De vries R.P."/>
            <person name="Grigoriev I.V."/>
            <person name="Mortensen U.H."/>
            <person name="Andersen M.R."/>
            <person name="Baker S.E."/>
        </authorList>
    </citation>
    <scope>NUCLEOTIDE SEQUENCE [LARGE SCALE GENOMIC DNA]</scope>
    <source>
        <strain evidence="2 3">CBS 139.54b</strain>
    </source>
</reference>
<evidence type="ECO:0000313" key="2">
    <source>
        <dbReference type="EMBL" id="RDH29864.1"/>
    </source>
</evidence>
<gene>
    <name evidence="2" type="ORF">BDQ94DRAFT_149627</name>
</gene>
<dbReference type="Proteomes" id="UP000253729">
    <property type="component" value="Unassembled WGS sequence"/>
</dbReference>
<dbReference type="EMBL" id="KZ852064">
    <property type="protein sequence ID" value="RDH29864.1"/>
    <property type="molecule type" value="Genomic_DNA"/>
</dbReference>
<keyword evidence="3" id="KW-1185">Reference proteome</keyword>
<dbReference type="RefSeq" id="XP_026622886.1">
    <property type="nucleotide sequence ID" value="XM_026767421.1"/>
</dbReference>
<name>A0A3F3PSJ3_9EURO</name>
<sequence>MFARFRDQVWSYSRRSSPGSAPSVATLRPCWPRQASSHRRGHGLALLAPPPAHKSR</sequence>
<feature type="region of interest" description="Disordered" evidence="1">
    <location>
        <begin position="1"/>
        <end position="56"/>
    </location>
</feature>
<feature type="compositionally biased region" description="Polar residues" evidence="1">
    <location>
        <begin position="10"/>
        <end position="20"/>
    </location>
</feature>
<accession>A0A3F3PSJ3</accession>
<proteinExistence type="predicted"/>
<protein>
    <submittedName>
        <fullName evidence="2">Uncharacterized protein</fullName>
    </submittedName>
</protein>
<evidence type="ECO:0000313" key="3">
    <source>
        <dbReference type="Proteomes" id="UP000253729"/>
    </source>
</evidence>
<organism evidence="2 3">
    <name type="scientific">Aspergillus welwitschiae</name>
    <dbReference type="NCBI Taxonomy" id="1341132"/>
    <lineage>
        <taxon>Eukaryota</taxon>
        <taxon>Fungi</taxon>
        <taxon>Dikarya</taxon>
        <taxon>Ascomycota</taxon>
        <taxon>Pezizomycotina</taxon>
        <taxon>Eurotiomycetes</taxon>
        <taxon>Eurotiomycetidae</taxon>
        <taxon>Eurotiales</taxon>
        <taxon>Aspergillaceae</taxon>
        <taxon>Aspergillus</taxon>
        <taxon>Aspergillus subgen. Circumdati</taxon>
    </lineage>
</organism>
<dbReference type="AlphaFoldDB" id="A0A3F3PSJ3"/>
<evidence type="ECO:0000256" key="1">
    <source>
        <dbReference type="SAM" id="MobiDB-lite"/>
    </source>
</evidence>
<dbReference type="GeneID" id="38135777"/>